<dbReference type="EMBL" id="JAKCXM010000050">
    <property type="protein sequence ID" value="KAJ0405106.1"/>
    <property type="molecule type" value="Genomic_DNA"/>
</dbReference>
<gene>
    <name evidence="1" type="ORF">P43SY_000517</name>
</gene>
<proteinExistence type="predicted"/>
<organism evidence="1 2">
    <name type="scientific">Pythium insidiosum</name>
    <name type="common">Pythiosis disease agent</name>
    <dbReference type="NCBI Taxonomy" id="114742"/>
    <lineage>
        <taxon>Eukaryota</taxon>
        <taxon>Sar</taxon>
        <taxon>Stramenopiles</taxon>
        <taxon>Oomycota</taxon>
        <taxon>Peronosporomycetes</taxon>
        <taxon>Pythiales</taxon>
        <taxon>Pythiaceae</taxon>
        <taxon>Pythium</taxon>
    </lineage>
</organism>
<dbReference type="AlphaFoldDB" id="A0AAD5M5H0"/>
<protein>
    <submittedName>
        <fullName evidence="1">Uncharacterized protein</fullName>
    </submittedName>
</protein>
<dbReference type="Proteomes" id="UP001209570">
    <property type="component" value="Unassembled WGS sequence"/>
</dbReference>
<sequence>MPGCMVNQFGECVDMRQDGYNSGMNYRIAQQKNLTESTVPTNETEITVPQAWHFPALDAKYCTRNDTTRLDLAGWRVQQLELVEKENLRLAGAEDGDVIVELQLVGNEDASEASDTGYRSVTDSDGIA</sequence>
<reference evidence="1" key="1">
    <citation type="submission" date="2021-12" db="EMBL/GenBank/DDBJ databases">
        <title>Prjna785345.</title>
        <authorList>
            <person name="Rujirawat T."/>
            <person name="Krajaejun T."/>
        </authorList>
    </citation>
    <scope>NUCLEOTIDE SEQUENCE</scope>
    <source>
        <strain evidence="1">Pi057C3</strain>
    </source>
</reference>
<evidence type="ECO:0000313" key="1">
    <source>
        <dbReference type="EMBL" id="KAJ0405106.1"/>
    </source>
</evidence>
<comment type="caution">
    <text evidence="1">The sequence shown here is derived from an EMBL/GenBank/DDBJ whole genome shotgun (WGS) entry which is preliminary data.</text>
</comment>
<keyword evidence="2" id="KW-1185">Reference proteome</keyword>
<evidence type="ECO:0000313" key="2">
    <source>
        <dbReference type="Proteomes" id="UP001209570"/>
    </source>
</evidence>
<accession>A0AAD5M5H0</accession>
<name>A0AAD5M5H0_PYTIN</name>